<organism evidence="1">
    <name type="scientific">viral metagenome</name>
    <dbReference type="NCBI Taxonomy" id="1070528"/>
    <lineage>
        <taxon>unclassified sequences</taxon>
        <taxon>metagenomes</taxon>
        <taxon>organismal metagenomes</taxon>
    </lineage>
</organism>
<sequence>MNKTYLYLNLYCNTESIANIDELVSKIQYLIETFHTGIKLEIESSTSYDILHINEDFTSENIKEMLMHSLNNS</sequence>
<dbReference type="AlphaFoldDB" id="A0A6C0JYJ7"/>
<reference evidence="1" key="1">
    <citation type="journal article" date="2020" name="Nature">
        <title>Giant virus diversity and host interactions through global metagenomics.</title>
        <authorList>
            <person name="Schulz F."/>
            <person name="Roux S."/>
            <person name="Paez-Espino D."/>
            <person name="Jungbluth S."/>
            <person name="Walsh D.A."/>
            <person name="Denef V.J."/>
            <person name="McMahon K.D."/>
            <person name="Konstantinidis K.T."/>
            <person name="Eloe-Fadrosh E.A."/>
            <person name="Kyrpides N.C."/>
            <person name="Woyke T."/>
        </authorList>
    </citation>
    <scope>NUCLEOTIDE SEQUENCE</scope>
    <source>
        <strain evidence="1">GVMAG-S-1064190-84</strain>
    </source>
</reference>
<proteinExistence type="predicted"/>
<evidence type="ECO:0000313" key="1">
    <source>
        <dbReference type="EMBL" id="QHU08844.1"/>
    </source>
</evidence>
<dbReference type="EMBL" id="MN740699">
    <property type="protein sequence ID" value="QHU08844.1"/>
    <property type="molecule type" value="Genomic_DNA"/>
</dbReference>
<protein>
    <submittedName>
        <fullName evidence="1">Uncharacterized protein</fullName>
    </submittedName>
</protein>
<accession>A0A6C0JYJ7</accession>
<name>A0A6C0JYJ7_9ZZZZ</name>